<dbReference type="InterPro" id="IPR038765">
    <property type="entry name" value="Papain-like_cys_pep_sf"/>
</dbReference>
<sequence>MAGVEPASVDHDFPQKINDDDLQHLGIDEHSSQADFKAAVNRVLRELGKQQTEQSESLLRLYYLLIEIQTLESKRQPSRVPFGVWAWQNLSPVVVDQLMCAEFKIPTANDAPGYDDVQQSKVEEGKERQKKVQKDEQKEIRTATVREKDLAQRANRSLFWSVVYPRAISVYLAKTKQPQDRYVVFGRSNRTRPLRDHQVPPLKLQHLTTAFQEQRRANRVVLHHPDSPQGVYAGQAAPQCRPKRKGRRKSTRLATVTEALAAPVPTVPPAEPTSPAGGGSTLFVSGRPRESESPSVVSIGRRASAESLTSPYDWDLRSALSGSSLQSLSPYPDSYSSTGRCSPESASSLFHPEHPALWPNISGYQTPRSILPDPEGYSWLKGQDNNNRTATSTIMTPSKPASLPARPSPTDDAIHAHTHDSDKENEALSSITSQEPAQVTCTNTMPHEDLDGSMDLDMDLNHSHIANTSMDTKSDGTRSVDDLVGEMITTTTKRSNLRRSNAAVGTSRKRKGEVERDGASYSTPRPPTKKSKVLGADTTDKKGVEAAGFASSPVVDSPRPGDDHENDASSDVPRGALRQRDHTENAAISSHHQYGLLDDTHSLTSPVPTRTLISKTKHKRPASMAATDPPSSSSQQTSLPTSNALHQQAANNNHRRPHSSIPGLKHPRDSPSSPAYIGSARNMPIAINDGPDLSVVSGRAASHAYDHLQEIINSLPQLEPGRWLGDVIINRTLNRLASDKVGIVSSFATAVPDGSRVFRQFPADKEMYLIPECVSNHWRLWCWSPGTKHLDLFDSLGRSSVGNGTEDQDVVVDDVENLPATTGEADRVLRLLRNVYARATRQGDGDCSSPLSLPLPPEIEGVTVRAMPCARQPNTDDCGLWTITFATNLSTGIDAVVSVPNENTDMVSRDEVRRSLLAADMSVLPYLAATVTRTELRGMYCSLLGGQRQACYSPLQRGRSGMFSTAARAHAEQLYRSELALVSQATFAERAQSLHDYHIKQVQEALMASDKARSWVAAVSQLRQCATMISLLEEGEESVTGSASDGLRSSVCLKEDALPRAEHSLKSARERARQSWANCVGLIIIFRRLGAKVSMFSAGSAA</sequence>
<feature type="region of interest" description="Disordered" evidence="1">
    <location>
        <begin position="491"/>
        <end position="576"/>
    </location>
</feature>
<comment type="caution">
    <text evidence="2">The sequence shown here is derived from an EMBL/GenBank/DDBJ whole genome shotgun (WGS) entry which is preliminary data.</text>
</comment>
<feature type="compositionally biased region" description="Low complexity" evidence="1">
    <location>
        <begin position="629"/>
        <end position="652"/>
    </location>
</feature>
<feature type="compositionally biased region" description="Low complexity" evidence="1">
    <location>
        <begin position="253"/>
        <end position="264"/>
    </location>
</feature>
<evidence type="ECO:0000256" key="1">
    <source>
        <dbReference type="SAM" id="MobiDB-lite"/>
    </source>
</evidence>
<dbReference type="AlphaFoldDB" id="A0A423VD63"/>
<name>A0A423VD63_CYTCH</name>
<feature type="region of interest" description="Disordered" evidence="1">
    <location>
        <begin position="590"/>
        <end position="679"/>
    </location>
</feature>
<feature type="compositionally biased region" description="Basic residues" evidence="1">
    <location>
        <begin position="241"/>
        <end position="251"/>
    </location>
</feature>
<dbReference type="EMBL" id="LJZO01000064">
    <property type="protein sequence ID" value="ROV88698.1"/>
    <property type="molecule type" value="Genomic_DNA"/>
</dbReference>
<proteinExistence type="predicted"/>
<organism evidence="2 3">
    <name type="scientific">Cytospora chrysosperma</name>
    <name type="common">Cytospora canker fungus</name>
    <name type="synonym">Sphaeria chrysosperma</name>
    <dbReference type="NCBI Taxonomy" id="252740"/>
    <lineage>
        <taxon>Eukaryota</taxon>
        <taxon>Fungi</taxon>
        <taxon>Dikarya</taxon>
        <taxon>Ascomycota</taxon>
        <taxon>Pezizomycotina</taxon>
        <taxon>Sordariomycetes</taxon>
        <taxon>Sordariomycetidae</taxon>
        <taxon>Diaporthales</taxon>
        <taxon>Cytosporaceae</taxon>
        <taxon>Cytospora</taxon>
    </lineage>
</organism>
<evidence type="ECO:0000313" key="3">
    <source>
        <dbReference type="Proteomes" id="UP000284375"/>
    </source>
</evidence>
<feature type="compositionally biased region" description="Basic and acidic residues" evidence="1">
    <location>
        <begin position="412"/>
        <end position="426"/>
    </location>
</feature>
<evidence type="ECO:0008006" key="4">
    <source>
        <dbReference type="Google" id="ProtNLM"/>
    </source>
</evidence>
<accession>A0A423VD63</accession>
<reference evidence="2 3" key="1">
    <citation type="submission" date="2015-09" db="EMBL/GenBank/DDBJ databases">
        <title>Host preference determinants of Valsa canker pathogens revealed by comparative genomics.</title>
        <authorList>
            <person name="Yin Z."/>
            <person name="Huang L."/>
        </authorList>
    </citation>
    <scope>NUCLEOTIDE SEQUENCE [LARGE SCALE GENOMIC DNA]</scope>
    <source>
        <strain evidence="2 3">YSFL</strain>
    </source>
</reference>
<feature type="compositionally biased region" description="Polar residues" evidence="1">
    <location>
        <begin position="334"/>
        <end position="348"/>
    </location>
</feature>
<protein>
    <recommendedName>
        <fullName evidence="4">Ubiquitin-like protease family profile domain-containing protein</fullName>
    </recommendedName>
</protein>
<gene>
    <name evidence="2" type="ORF">VSDG_09499</name>
</gene>
<evidence type="ECO:0000313" key="2">
    <source>
        <dbReference type="EMBL" id="ROV88698.1"/>
    </source>
</evidence>
<feature type="region of interest" description="Disordered" evidence="1">
    <location>
        <begin position="375"/>
        <end position="426"/>
    </location>
</feature>
<feature type="region of interest" description="Disordered" evidence="1">
    <location>
        <begin position="323"/>
        <end position="348"/>
    </location>
</feature>
<dbReference type="OrthoDB" id="10368655at2759"/>
<keyword evidence="3" id="KW-1185">Reference proteome</keyword>
<feature type="region of interest" description="Disordered" evidence="1">
    <location>
        <begin position="225"/>
        <end position="298"/>
    </location>
</feature>
<feature type="compositionally biased region" description="Polar residues" evidence="1">
    <location>
        <begin position="383"/>
        <end position="396"/>
    </location>
</feature>
<dbReference type="Gene3D" id="3.40.395.10">
    <property type="entry name" value="Adenoviral Proteinase, Chain A"/>
    <property type="match status" value="1"/>
</dbReference>
<dbReference type="Proteomes" id="UP000284375">
    <property type="component" value="Unassembled WGS sequence"/>
</dbReference>
<feature type="compositionally biased region" description="Polar residues" evidence="1">
    <location>
        <begin position="602"/>
        <end position="614"/>
    </location>
</feature>
<dbReference type="SUPFAM" id="SSF54001">
    <property type="entry name" value="Cysteine proteinases"/>
    <property type="match status" value="1"/>
</dbReference>